<organism evidence="3 4">
    <name type="scientific">Corynebacterium halotolerans YIM 70093 = DSM 44683</name>
    <dbReference type="NCBI Taxonomy" id="1121362"/>
    <lineage>
        <taxon>Bacteria</taxon>
        <taxon>Bacillati</taxon>
        <taxon>Actinomycetota</taxon>
        <taxon>Actinomycetes</taxon>
        <taxon>Mycobacteriales</taxon>
        <taxon>Corynebacteriaceae</taxon>
        <taxon>Corynebacterium</taxon>
    </lineage>
</organism>
<feature type="transmembrane region" description="Helical" evidence="2">
    <location>
        <begin position="26"/>
        <end position="46"/>
    </location>
</feature>
<dbReference type="EMBL" id="CP003697">
    <property type="protein sequence ID" value="AGF72832.1"/>
    <property type="molecule type" value="Genomic_DNA"/>
</dbReference>
<keyword evidence="2" id="KW-0812">Transmembrane</keyword>
<evidence type="ECO:0000256" key="1">
    <source>
        <dbReference type="SAM" id="MobiDB-lite"/>
    </source>
</evidence>
<feature type="transmembrane region" description="Helical" evidence="2">
    <location>
        <begin position="96"/>
        <end position="113"/>
    </location>
</feature>
<feature type="transmembrane region" description="Helical" evidence="2">
    <location>
        <begin position="159"/>
        <end position="181"/>
    </location>
</feature>
<evidence type="ECO:0000313" key="4">
    <source>
        <dbReference type="Proteomes" id="UP000011723"/>
    </source>
</evidence>
<keyword evidence="4" id="KW-1185">Reference proteome</keyword>
<dbReference type="KEGG" id="chn:A605_09150"/>
<name>M1NTM5_9CORY</name>
<keyword evidence="2" id="KW-0472">Membrane</keyword>
<protein>
    <recommendedName>
        <fullName evidence="5">TIGR02234 family membrane protein</fullName>
    </recommendedName>
</protein>
<keyword evidence="2" id="KW-1133">Transmembrane helix</keyword>
<feature type="compositionally biased region" description="Gly residues" evidence="1">
    <location>
        <begin position="243"/>
        <end position="252"/>
    </location>
</feature>
<evidence type="ECO:0000256" key="2">
    <source>
        <dbReference type="SAM" id="Phobius"/>
    </source>
</evidence>
<proteinExistence type="predicted"/>
<dbReference type="Pfam" id="PF09534">
    <property type="entry name" value="Trp_oprn_chp"/>
    <property type="match status" value="1"/>
</dbReference>
<dbReference type="OrthoDB" id="4372702at2"/>
<evidence type="ECO:0000313" key="3">
    <source>
        <dbReference type="EMBL" id="AGF72832.1"/>
    </source>
</evidence>
<dbReference type="NCBIfam" id="TIGR02234">
    <property type="entry name" value="trp_oprn_chp"/>
    <property type="match status" value="1"/>
</dbReference>
<dbReference type="InterPro" id="IPR011746">
    <property type="entry name" value="Trp_synth-assoc_CHP"/>
</dbReference>
<reference evidence="3 4" key="1">
    <citation type="journal article" date="2012" name="Stand. Genomic Sci.">
        <title>Genome sequence of the halotolerant bacterium Corynebacterium halotolerans type strain YIM 70093(T) (= DSM 44683(T)).</title>
        <authorList>
            <person name="Ruckert C."/>
            <person name="Albersmeier A."/>
            <person name="Al-Dilaimi A."/>
            <person name="Niehaus K."/>
            <person name="Szczepanowski R."/>
            <person name="Kalinowski J."/>
        </authorList>
    </citation>
    <scope>NUCLEOTIDE SEQUENCE [LARGE SCALE GENOMIC DNA]</scope>
    <source>
        <strain evidence="3">YIM 70093</strain>
    </source>
</reference>
<accession>M1NTM5</accession>
<dbReference type="PATRIC" id="fig|1121362.3.peg.1847"/>
<dbReference type="eggNOG" id="ENOG5033A40">
    <property type="taxonomic scope" value="Bacteria"/>
</dbReference>
<feature type="region of interest" description="Disordered" evidence="1">
    <location>
        <begin position="214"/>
        <end position="252"/>
    </location>
</feature>
<dbReference type="HOGENOM" id="CLU_084749_0_0_11"/>
<dbReference type="AlphaFoldDB" id="M1NTM5"/>
<dbReference type="InterPro" id="IPR019051">
    <property type="entry name" value="Trp_biosyn_TM_oprn/chp"/>
</dbReference>
<gene>
    <name evidence="3" type="ORF">A605_09150</name>
</gene>
<evidence type="ECO:0008006" key="5">
    <source>
        <dbReference type="Google" id="ProtNLM"/>
    </source>
</evidence>
<dbReference type="Proteomes" id="UP000011723">
    <property type="component" value="Chromosome"/>
</dbReference>
<sequence>MADQKATPPAPASAESNAAGRRLPRLAALALGLGAAVLWIGSRFTWVTVEVFDEKSGPATLPIPGATWSTETTAVALLLAAACVAGFALRRLGRRLVGAIAALAAIGASWTPLNLLTGEGGADPERARRLLTSGAASQRANAPVSITEWAEVTGLHTDATGAVIALLGCALALFGGVLLVIRPGTDSARRNKYERKRDREARIVQDLESTPDSGRVMWDALDADIDPTDTGSTGDTRDAGDTGTSGSGSSRG</sequence>
<dbReference type="STRING" id="1121362.A605_09150"/>
<feature type="transmembrane region" description="Helical" evidence="2">
    <location>
        <begin position="66"/>
        <end position="89"/>
    </location>
</feature>